<dbReference type="AlphaFoldDB" id="A0A059CMV7"/>
<organism evidence="3">
    <name type="scientific">Eucalyptus grandis</name>
    <name type="common">Flooded gum</name>
    <dbReference type="NCBI Taxonomy" id="71139"/>
    <lineage>
        <taxon>Eukaryota</taxon>
        <taxon>Viridiplantae</taxon>
        <taxon>Streptophyta</taxon>
        <taxon>Embryophyta</taxon>
        <taxon>Tracheophyta</taxon>
        <taxon>Spermatophyta</taxon>
        <taxon>Magnoliopsida</taxon>
        <taxon>eudicotyledons</taxon>
        <taxon>Gunneridae</taxon>
        <taxon>Pentapetalae</taxon>
        <taxon>rosids</taxon>
        <taxon>malvids</taxon>
        <taxon>Myrtales</taxon>
        <taxon>Myrtaceae</taxon>
        <taxon>Myrtoideae</taxon>
        <taxon>Eucalypteae</taxon>
        <taxon>Eucalyptus</taxon>
    </lineage>
</organism>
<feature type="domain" description="DYW" evidence="2">
    <location>
        <begin position="86"/>
        <end position="172"/>
    </location>
</feature>
<dbReference type="eggNOG" id="KOG4197">
    <property type="taxonomic scope" value="Eukaryota"/>
</dbReference>
<evidence type="ECO:0000256" key="1">
    <source>
        <dbReference type="ARBA" id="ARBA00006643"/>
    </source>
</evidence>
<dbReference type="GO" id="GO:0008270">
    <property type="term" value="F:zinc ion binding"/>
    <property type="evidence" value="ECO:0007669"/>
    <property type="project" value="InterPro"/>
</dbReference>
<dbReference type="OMA" id="KNIRICW"/>
<evidence type="ECO:0000313" key="3">
    <source>
        <dbReference type="EMBL" id="KCW79788.1"/>
    </source>
</evidence>
<gene>
    <name evidence="3" type="ORF">EUGRSUZ_C01127</name>
</gene>
<proteinExistence type="inferred from homology"/>
<comment type="similarity">
    <text evidence="1">Belongs to the PPR family. PCMP-H subfamily.</text>
</comment>
<dbReference type="STRING" id="71139.A0A059CMV7"/>
<reference evidence="3" key="1">
    <citation type="submission" date="2013-07" db="EMBL/GenBank/DDBJ databases">
        <title>The genome of Eucalyptus grandis.</title>
        <authorList>
            <person name="Schmutz J."/>
            <person name="Hayes R."/>
            <person name="Myburg A."/>
            <person name="Tuskan G."/>
            <person name="Grattapaglia D."/>
            <person name="Rokhsar D.S."/>
        </authorList>
    </citation>
    <scope>NUCLEOTIDE SEQUENCE</scope>
    <source>
        <tissue evidence="3">Leaf extractions</tissue>
    </source>
</reference>
<dbReference type="InParanoid" id="A0A059CMV7"/>
<sequence>MIQDYKVSPKLQHYGCFIDLLAGRWDDVARIKTKLNDKGMRRVPASTSREVDSVAHEFLVGDKTHPQSEKIYMMLDEIDRLLEMAGFVQDTAQVLYDMDEEWKECALSNHREKLAIAFGLISIKPWTTIKIAKNLQVCRNCHSATRLISKIFNREIIARDCNRFHYFRDGNC</sequence>
<accession>A0A059CMV7</accession>
<dbReference type="EMBL" id="KK198755">
    <property type="protein sequence ID" value="KCW79788.1"/>
    <property type="molecule type" value="Genomic_DNA"/>
</dbReference>
<dbReference type="InterPro" id="IPR046849">
    <property type="entry name" value="E2_motif"/>
</dbReference>
<evidence type="ECO:0000259" key="2">
    <source>
        <dbReference type="Pfam" id="PF14432"/>
    </source>
</evidence>
<dbReference type="Gramene" id="KCW79788">
    <property type="protein sequence ID" value="KCW79788"/>
    <property type="gene ID" value="EUGRSUZ_C01127"/>
</dbReference>
<dbReference type="Pfam" id="PF20430">
    <property type="entry name" value="Eplus_motif"/>
    <property type="match status" value="1"/>
</dbReference>
<protein>
    <recommendedName>
        <fullName evidence="2">DYW domain-containing protein</fullName>
    </recommendedName>
</protein>
<name>A0A059CMV7_EUCGR</name>
<dbReference type="Pfam" id="PF14432">
    <property type="entry name" value="DYW_deaminase"/>
    <property type="match status" value="1"/>
</dbReference>
<dbReference type="InterPro" id="IPR032867">
    <property type="entry name" value="DYW_dom"/>
</dbReference>